<evidence type="ECO:0000313" key="3">
    <source>
        <dbReference type="Proteomes" id="UP001177023"/>
    </source>
</evidence>
<protein>
    <submittedName>
        <fullName evidence="2">Uncharacterized protein</fullName>
    </submittedName>
</protein>
<feature type="signal peptide" evidence="1">
    <location>
        <begin position="1"/>
        <end position="18"/>
    </location>
</feature>
<gene>
    <name evidence="2" type="ORF">MSPICULIGERA_LOCUS19867</name>
</gene>
<proteinExistence type="predicted"/>
<dbReference type="AlphaFoldDB" id="A0AA36D8H8"/>
<organism evidence="2 3">
    <name type="scientific">Mesorhabditis spiculigera</name>
    <dbReference type="NCBI Taxonomy" id="96644"/>
    <lineage>
        <taxon>Eukaryota</taxon>
        <taxon>Metazoa</taxon>
        <taxon>Ecdysozoa</taxon>
        <taxon>Nematoda</taxon>
        <taxon>Chromadorea</taxon>
        <taxon>Rhabditida</taxon>
        <taxon>Rhabditina</taxon>
        <taxon>Rhabditomorpha</taxon>
        <taxon>Rhabditoidea</taxon>
        <taxon>Rhabditidae</taxon>
        <taxon>Mesorhabditinae</taxon>
        <taxon>Mesorhabditis</taxon>
    </lineage>
</organism>
<accession>A0AA36D8H8</accession>
<feature type="chain" id="PRO_5041265592" evidence="1">
    <location>
        <begin position="19"/>
        <end position="127"/>
    </location>
</feature>
<evidence type="ECO:0000313" key="2">
    <source>
        <dbReference type="EMBL" id="CAJ0581712.1"/>
    </source>
</evidence>
<keyword evidence="1" id="KW-0732">Signal</keyword>
<dbReference type="EMBL" id="CATQJA010002663">
    <property type="protein sequence ID" value="CAJ0581712.1"/>
    <property type="molecule type" value="Genomic_DNA"/>
</dbReference>
<feature type="non-terminal residue" evidence="2">
    <location>
        <position position="1"/>
    </location>
</feature>
<comment type="caution">
    <text evidence="2">The sequence shown here is derived from an EMBL/GenBank/DDBJ whole genome shotgun (WGS) entry which is preliminary data.</text>
</comment>
<name>A0AA36D8H8_9BILA</name>
<dbReference type="Proteomes" id="UP001177023">
    <property type="component" value="Unassembled WGS sequence"/>
</dbReference>
<evidence type="ECO:0000256" key="1">
    <source>
        <dbReference type="SAM" id="SignalP"/>
    </source>
</evidence>
<sequence>MRWWGCFLLLALPVSASAIQCYSGSQLQMLECPATSCIKQTLQSDTVRYCDGVGVSSICQTYRVLETCEQIPGIGHLCCCTKDLCNNTPTMIYSLVASILGPNALENCRFMRFIRMPIAHLKLIAHF</sequence>
<reference evidence="2" key="1">
    <citation type="submission" date="2023-06" db="EMBL/GenBank/DDBJ databases">
        <authorList>
            <person name="Delattre M."/>
        </authorList>
    </citation>
    <scope>NUCLEOTIDE SEQUENCE</scope>
    <source>
        <strain evidence="2">AF72</strain>
    </source>
</reference>
<keyword evidence="3" id="KW-1185">Reference proteome</keyword>